<dbReference type="PANTHER" id="PTHR33112:SF16">
    <property type="entry name" value="HETEROKARYON INCOMPATIBILITY DOMAIN-CONTAINING PROTEIN"/>
    <property type="match status" value="1"/>
</dbReference>
<dbReference type="OrthoDB" id="5362512at2759"/>
<dbReference type="AlphaFoldDB" id="A0A6A6QR75"/>
<evidence type="ECO:0000313" key="2">
    <source>
        <dbReference type="EMBL" id="KAF2494998.1"/>
    </source>
</evidence>
<feature type="non-terminal residue" evidence="2">
    <location>
        <position position="428"/>
    </location>
</feature>
<dbReference type="Proteomes" id="UP000799750">
    <property type="component" value="Unassembled WGS sequence"/>
</dbReference>
<feature type="domain" description="Heterokaryon incompatibility" evidence="1">
    <location>
        <begin position="117"/>
        <end position="270"/>
    </location>
</feature>
<reference evidence="2" key="1">
    <citation type="journal article" date="2020" name="Stud. Mycol.">
        <title>101 Dothideomycetes genomes: a test case for predicting lifestyles and emergence of pathogens.</title>
        <authorList>
            <person name="Haridas S."/>
            <person name="Albert R."/>
            <person name="Binder M."/>
            <person name="Bloem J."/>
            <person name="Labutti K."/>
            <person name="Salamov A."/>
            <person name="Andreopoulos B."/>
            <person name="Baker S."/>
            <person name="Barry K."/>
            <person name="Bills G."/>
            <person name="Bluhm B."/>
            <person name="Cannon C."/>
            <person name="Castanera R."/>
            <person name="Culley D."/>
            <person name="Daum C."/>
            <person name="Ezra D."/>
            <person name="Gonzalez J."/>
            <person name="Henrissat B."/>
            <person name="Kuo A."/>
            <person name="Liang C."/>
            <person name="Lipzen A."/>
            <person name="Lutzoni F."/>
            <person name="Magnuson J."/>
            <person name="Mondo S."/>
            <person name="Nolan M."/>
            <person name="Ohm R."/>
            <person name="Pangilinan J."/>
            <person name="Park H.-J."/>
            <person name="Ramirez L."/>
            <person name="Alfaro M."/>
            <person name="Sun H."/>
            <person name="Tritt A."/>
            <person name="Yoshinaga Y."/>
            <person name="Zwiers L.-H."/>
            <person name="Turgeon B."/>
            <person name="Goodwin S."/>
            <person name="Spatafora J."/>
            <person name="Crous P."/>
            <person name="Grigoriev I."/>
        </authorList>
    </citation>
    <scope>NUCLEOTIDE SEQUENCE</scope>
    <source>
        <strain evidence="2">CBS 269.34</strain>
    </source>
</reference>
<dbReference type="EMBL" id="MU004190">
    <property type="protein sequence ID" value="KAF2494998.1"/>
    <property type="molecule type" value="Genomic_DNA"/>
</dbReference>
<keyword evidence="3" id="KW-1185">Reference proteome</keyword>
<dbReference type="InterPro" id="IPR010730">
    <property type="entry name" value="HET"/>
</dbReference>
<gene>
    <name evidence="2" type="ORF">BU16DRAFT_590288</name>
</gene>
<dbReference type="Pfam" id="PF06985">
    <property type="entry name" value="HET"/>
    <property type="match status" value="1"/>
</dbReference>
<accession>A0A6A6QR75</accession>
<dbReference type="PANTHER" id="PTHR33112">
    <property type="entry name" value="DOMAIN PROTEIN, PUTATIVE-RELATED"/>
    <property type="match status" value="1"/>
</dbReference>
<evidence type="ECO:0000259" key="1">
    <source>
        <dbReference type="Pfam" id="PF06985"/>
    </source>
</evidence>
<protein>
    <submittedName>
        <fullName evidence="2">HET-domain-containing protein</fullName>
    </submittedName>
</protein>
<name>A0A6A6QR75_9PEZI</name>
<proteinExistence type="predicted"/>
<sequence length="428" mass="49122">MIARNLPMVIYVHEMEKSLKYNYWLEIFMSPNPGMEVERRYPHLATRPLVESHAESAACLTKACRWLKECIENHIDCNIHEQHPDMPKRVLYIQACPNPQEPYILRLISTDGGKDPYVALSHCWGLEQPLTTNTASLDSRMNEIVWSQLPKTFQDAIKVTATLGYTYIWVDSLCIIQDSQIDWEEQSAQMATIYEKAVVTLAAASATGDTEGFLAQRPERISGSALLQSCNPGTSPLSVYFRERLEHYEERFEHYESLDPLETRAWAFQERVLATRALIFSRNELRWECNTTQQCECGGTDTGRKKARGASYPYSRSLLSSSTPRCDLYRHWYLDTVRQYSRMSLTQASDILPALSGIAHVFSKLTGAGYFAGIWQPEFLHGLLWKPPRWTEPSIQPAYRAPSFSWASTDEEVSYPYDLLSENKIWTD</sequence>
<evidence type="ECO:0000313" key="3">
    <source>
        <dbReference type="Proteomes" id="UP000799750"/>
    </source>
</evidence>
<organism evidence="2 3">
    <name type="scientific">Lophium mytilinum</name>
    <dbReference type="NCBI Taxonomy" id="390894"/>
    <lineage>
        <taxon>Eukaryota</taxon>
        <taxon>Fungi</taxon>
        <taxon>Dikarya</taxon>
        <taxon>Ascomycota</taxon>
        <taxon>Pezizomycotina</taxon>
        <taxon>Dothideomycetes</taxon>
        <taxon>Pleosporomycetidae</taxon>
        <taxon>Mytilinidiales</taxon>
        <taxon>Mytilinidiaceae</taxon>
        <taxon>Lophium</taxon>
    </lineage>
</organism>